<comment type="caution">
    <text evidence="13">The sequence shown here is derived from an EMBL/GenBank/DDBJ whole genome shotgun (WGS) entry which is preliminary data.</text>
</comment>
<dbReference type="GO" id="GO:0006271">
    <property type="term" value="P:DNA strand elongation involved in DNA replication"/>
    <property type="evidence" value="ECO:0007669"/>
    <property type="project" value="TreeGrafter"/>
</dbReference>
<dbReference type="InterPro" id="IPR001001">
    <property type="entry name" value="DNA_polIII_beta"/>
</dbReference>
<evidence type="ECO:0000256" key="3">
    <source>
        <dbReference type="ARBA" id="ARBA00022490"/>
    </source>
</evidence>
<comment type="subcellular location">
    <subcellularLocation>
        <location evidence="1 9">Cytoplasm</location>
    </subcellularLocation>
</comment>
<comment type="subunit">
    <text evidence="9">Forms a ring-shaped head-to-tail homodimer around DNA.</text>
</comment>
<dbReference type="Pfam" id="PF02767">
    <property type="entry name" value="DNA_pol3_beta_2"/>
    <property type="match status" value="1"/>
</dbReference>
<keyword evidence="3 9" id="KW-0963">Cytoplasm</keyword>
<dbReference type="SUPFAM" id="SSF55979">
    <property type="entry name" value="DNA clamp"/>
    <property type="match status" value="3"/>
</dbReference>
<keyword evidence="4 9" id="KW-0808">Transferase</keyword>
<dbReference type="Pfam" id="PF02768">
    <property type="entry name" value="DNA_pol3_beta_3"/>
    <property type="match status" value="1"/>
</dbReference>
<evidence type="ECO:0000259" key="10">
    <source>
        <dbReference type="Pfam" id="PF00712"/>
    </source>
</evidence>
<feature type="domain" description="DNA polymerase III beta sliding clamp N-terminal" evidence="10">
    <location>
        <begin position="1"/>
        <end position="118"/>
    </location>
</feature>
<evidence type="ECO:0000256" key="2">
    <source>
        <dbReference type="ARBA" id="ARBA00010752"/>
    </source>
</evidence>
<dbReference type="NCBIfam" id="TIGR00663">
    <property type="entry name" value="dnan"/>
    <property type="match status" value="1"/>
</dbReference>
<keyword evidence="7 9" id="KW-0239">DNA-directed DNA polymerase</keyword>
<dbReference type="GO" id="GO:0003887">
    <property type="term" value="F:DNA-directed DNA polymerase activity"/>
    <property type="evidence" value="ECO:0007669"/>
    <property type="project" value="UniProtKB-UniRule"/>
</dbReference>
<dbReference type="InterPro" id="IPR022635">
    <property type="entry name" value="DNA_polIII_beta_C"/>
</dbReference>
<reference evidence="13 14" key="1">
    <citation type="journal article" date="2016" name="Nat. Commun.">
        <title>Thousands of microbial genomes shed light on interconnected biogeochemical processes in an aquifer system.</title>
        <authorList>
            <person name="Anantharaman K."/>
            <person name="Brown C.T."/>
            <person name="Hug L.A."/>
            <person name="Sharon I."/>
            <person name="Castelle C.J."/>
            <person name="Probst A.J."/>
            <person name="Thomas B.C."/>
            <person name="Singh A."/>
            <person name="Wilkins M.J."/>
            <person name="Karaoz U."/>
            <person name="Brodie E.L."/>
            <person name="Williams K.H."/>
            <person name="Hubbard S.S."/>
            <person name="Banfield J.F."/>
        </authorList>
    </citation>
    <scope>NUCLEOTIDE SEQUENCE [LARGE SCALE GENOMIC DNA]</scope>
</reference>
<dbReference type="Gene3D" id="3.10.150.10">
    <property type="entry name" value="DNA Polymerase III, subunit A, domain 2"/>
    <property type="match status" value="1"/>
</dbReference>
<evidence type="ECO:0000256" key="4">
    <source>
        <dbReference type="ARBA" id="ARBA00022679"/>
    </source>
</evidence>
<dbReference type="Proteomes" id="UP000177190">
    <property type="component" value="Unassembled WGS sequence"/>
</dbReference>
<dbReference type="GO" id="GO:0003677">
    <property type="term" value="F:DNA binding"/>
    <property type="evidence" value="ECO:0007669"/>
    <property type="project" value="UniProtKB-UniRule"/>
</dbReference>
<accession>A0A1G2HKS6</accession>
<dbReference type="PANTHER" id="PTHR30478:SF0">
    <property type="entry name" value="BETA SLIDING CLAMP"/>
    <property type="match status" value="1"/>
</dbReference>
<dbReference type="STRING" id="1802200.A2812_00870"/>
<evidence type="ECO:0000256" key="7">
    <source>
        <dbReference type="ARBA" id="ARBA00022932"/>
    </source>
</evidence>
<comment type="function">
    <text evidence="9">Confers DNA tethering and processivity to DNA polymerases and other proteins. Acts as a clamp, forming a ring around DNA (a reaction catalyzed by the clamp-loading complex) which diffuses in an ATP-independent manner freely and bidirectionally along dsDNA. Initially characterized for its ability to contact the catalytic subunit of DNA polymerase III (Pol III), a complex, multichain enzyme responsible for most of the replicative synthesis in bacteria; Pol III exhibits 3'-5' exonuclease proofreading activity. The beta chain is required for initiation of replication as well as for processivity of DNA replication.</text>
</comment>
<feature type="domain" description="DNA polymerase III beta sliding clamp C-terminal" evidence="12">
    <location>
        <begin position="252"/>
        <end position="371"/>
    </location>
</feature>
<gene>
    <name evidence="13" type="ORF">A2812_00870</name>
</gene>
<evidence type="ECO:0000259" key="12">
    <source>
        <dbReference type="Pfam" id="PF02768"/>
    </source>
</evidence>
<dbReference type="Pfam" id="PF00712">
    <property type="entry name" value="DNA_pol3_beta"/>
    <property type="match status" value="1"/>
</dbReference>
<keyword evidence="5 9" id="KW-0548">Nucleotidyltransferase</keyword>
<comment type="similarity">
    <text evidence="2 9">Belongs to the beta sliding clamp family.</text>
</comment>
<evidence type="ECO:0000259" key="11">
    <source>
        <dbReference type="Pfam" id="PF02767"/>
    </source>
</evidence>
<dbReference type="CDD" id="cd00140">
    <property type="entry name" value="beta_clamp"/>
    <property type="match status" value="1"/>
</dbReference>
<evidence type="ECO:0000256" key="6">
    <source>
        <dbReference type="ARBA" id="ARBA00022705"/>
    </source>
</evidence>
<evidence type="ECO:0000256" key="5">
    <source>
        <dbReference type="ARBA" id="ARBA00022695"/>
    </source>
</evidence>
<dbReference type="GO" id="GO:0009360">
    <property type="term" value="C:DNA polymerase III complex"/>
    <property type="evidence" value="ECO:0007669"/>
    <property type="project" value="InterPro"/>
</dbReference>
<dbReference type="AlphaFoldDB" id="A0A1G2HKS6"/>
<keyword evidence="8" id="KW-0238">DNA-binding</keyword>
<dbReference type="InterPro" id="IPR022634">
    <property type="entry name" value="DNA_polIII_beta_N"/>
</dbReference>
<dbReference type="PIRSF" id="PIRSF000804">
    <property type="entry name" value="DNA_pol_III_b"/>
    <property type="match status" value="1"/>
</dbReference>
<evidence type="ECO:0000256" key="9">
    <source>
        <dbReference type="PIRNR" id="PIRNR000804"/>
    </source>
</evidence>
<dbReference type="InterPro" id="IPR046938">
    <property type="entry name" value="DNA_clamp_sf"/>
</dbReference>
<sequence length="374" mass="42206">MKAEILKENFKNGLNIAERVVGKNLSLPILDNVLISAEDNFLSLSSTDLETAIKLWILTKIIKKGKVVVPVKFLSSFVSLLPNEKITLEEKNQGLYVECKSFKNQIRGFNPEEFPLIPEFDNLEYLEIDNKKLCEGLSQIVDIASPSQSRPEISGIYFSFSKNSIKIVATDSFRLAEKNISLEKPVKKDVSFILPQKPAREIINILDEKEGKLKIYFLPNQTMFEFGMQEAPHPQVQIISRLIEGEYPNYEEIIPKKFKTHIIFKRDEFLSQVKAASLFSGKINEIKIKADIQNKEVQISAQDPDIGQSQSSISAKIEGDPMEASFNHKFLADGLLNIKSSEIIFDLSKEEGPCVLKPVGDTSYIYVVMPIKSA</sequence>
<dbReference type="Gene3D" id="3.70.10.10">
    <property type="match status" value="1"/>
</dbReference>
<evidence type="ECO:0000256" key="1">
    <source>
        <dbReference type="ARBA" id="ARBA00004496"/>
    </source>
</evidence>
<evidence type="ECO:0000313" key="13">
    <source>
        <dbReference type="EMBL" id="OGZ63019.1"/>
    </source>
</evidence>
<proteinExistence type="inferred from homology"/>
<dbReference type="SMART" id="SM00480">
    <property type="entry name" value="POL3Bc"/>
    <property type="match status" value="1"/>
</dbReference>
<dbReference type="EMBL" id="MHOM01000045">
    <property type="protein sequence ID" value="OGZ63019.1"/>
    <property type="molecule type" value="Genomic_DNA"/>
</dbReference>
<organism evidence="13 14">
    <name type="scientific">Candidatus Staskawiczbacteria bacterium RIFCSPHIGHO2_01_FULL_36_16</name>
    <dbReference type="NCBI Taxonomy" id="1802200"/>
    <lineage>
        <taxon>Bacteria</taxon>
        <taxon>Candidatus Staskawicziibacteriota</taxon>
    </lineage>
</organism>
<evidence type="ECO:0000313" key="14">
    <source>
        <dbReference type="Proteomes" id="UP000177190"/>
    </source>
</evidence>
<dbReference type="InterPro" id="IPR022637">
    <property type="entry name" value="DNA_polIII_beta_cen"/>
</dbReference>
<protein>
    <recommendedName>
        <fullName evidence="9">Beta sliding clamp</fullName>
    </recommendedName>
</protein>
<keyword evidence="6 9" id="KW-0235">DNA replication</keyword>
<dbReference type="GO" id="GO:0005737">
    <property type="term" value="C:cytoplasm"/>
    <property type="evidence" value="ECO:0007669"/>
    <property type="project" value="UniProtKB-SubCell"/>
</dbReference>
<dbReference type="PANTHER" id="PTHR30478">
    <property type="entry name" value="DNA POLYMERASE III SUBUNIT BETA"/>
    <property type="match status" value="1"/>
</dbReference>
<dbReference type="GO" id="GO:0008408">
    <property type="term" value="F:3'-5' exonuclease activity"/>
    <property type="evidence" value="ECO:0007669"/>
    <property type="project" value="InterPro"/>
</dbReference>
<feature type="domain" description="DNA polymerase III beta sliding clamp central" evidence="11">
    <location>
        <begin position="128"/>
        <end position="249"/>
    </location>
</feature>
<evidence type="ECO:0000256" key="8">
    <source>
        <dbReference type="ARBA" id="ARBA00023125"/>
    </source>
</evidence>
<name>A0A1G2HKS6_9BACT</name>